<evidence type="ECO:0000313" key="1">
    <source>
        <dbReference type="EMBL" id="QRD88734.1"/>
    </source>
</evidence>
<dbReference type="EMBL" id="CP044619">
    <property type="protein sequence ID" value="QRD88734.1"/>
    <property type="molecule type" value="Genomic_DNA"/>
</dbReference>
<evidence type="ECO:0000313" key="2">
    <source>
        <dbReference type="Proteomes" id="UP000596276"/>
    </source>
</evidence>
<protein>
    <submittedName>
        <fullName evidence="1">Uncharacterized protein</fullName>
    </submittedName>
</protein>
<organism evidence="1 2">
    <name type="scientific">Aspergillus flavus (strain ATCC 200026 / FGSC A1120 / IAM 13836 / NRRL 3357 / JCM 12722 / SRRC 167)</name>
    <dbReference type="NCBI Taxonomy" id="332952"/>
    <lineage>
        <taxon>Eukaryota</taxon>
        <taxon>Fungi</taxon>
        <taxon>Dikarya</taxon>
        <taxon>Ascomycota</taxon>
        <taxon>Pezizomycotina</taxon>
        <taxon>Eurotiomycetes</taxon>
        <taxon>Eurotiomycetidae</taxon>
        <taxon>Eurotiales</taxon>
        <taxon>Aspergillaceae</taxon>
        <taxon>Aspergillus</taxon>
        <taxon>Aspergillus subgen. Circumdati</taxon>
    </lineage>
</organism>
<dbReference type="VEuPathDB" id="FungiDB:F9C07_10835"/>
<reference evidence="2" key="1">
    <citation type="journal article" date="2021" name="G3 (Bethesda)">
        <title>Chromosome assembled and annotated genome sequence of Aspergillus flavus NRRL 3357.</title>
        <authorList>
            <person name="Skerker J.M."/>
            <person name="Pianalto K.M."/>
            <person name="Mondo S.J."/>
            <person name="Yang K."/>
            <person name="Arkin A.P."/>
            <person name="Keller N.P."/>
            <person name="Grigoriev I.V."/>
            <person name="Louise Glass N.L."/>
        </authorList>
    </citation>
    <scope>NUCLEOTIDE SEQUENCE [LARGE SCALE GENOMIC DNA]</scope>
    <source>
        <strain evidence="2">ATCC 200026 / FGSC A1120 / IAM 13836 / NRRL 3357 / JCM 12722 / SRRC 167</strain>
    </source>
</reference>
<dbReference type="Proteomes" id="UP000596276">
    <property type="component" value="Chromosome 1"/>
</dbReference>
<dbReference type="AlphaFoldDB" id="A0A7U2MRT2"/>
<sequence length="61" mass="7129">MCTIGEACERRKPEYYFNLDLPPAGSCILTRDSRWSILFSWNTAFLSRSYLSCPNWNFQAT</sequence>
<gene>
    <name evidence="1" type="ORF">F9C07_10835</name>
</gene>
<keyword evidence="2" id="KW-1185">Reference proteome</keyword>
<accession>A0A7U2MRT2</accession>
<name>A0A7U2MRT2_ASPFN</name>
<proteinExistence type="predicted"/>